<gene>
    <name evidence="7" type="ORF">APT59_00905</name>
</gene>
<feature type="domain" description="HTH marR-type" evidence="6">
    <location>
        <begin position="10"/>
        <end position="140"/>
    </location>
</feature>
<dbReference type="EMBL" id="CP013987">
    <property type="protein sequence ID" value="ALZ82830.1"/>
    <property type="molecule type" value="Genomic_DNA"/>
</dbReference>
<evidence type="ECO:0000313" key="8">
    <source>
        <dbReference type="Proteomes" id="UP000064137"/>
    </source>
</evidence>
<dbReference type="GO" id="GO:0003677">
    <property type="term" value="F:DNA binding"/>
    <property type="evidence" value="ECO:0007669"/>
    <property type="project" value="UniProtKB-KW"/>
</dbReference>
<dbReference type="Gene3D" id="1.10.10.10">
    <property type="entry name" value="Winged helix-like DNA-binding domain superfamily/Winged helix DNA-binding domain"/>
    <property type="match status" value="1"/>
</dbReference>
<dbReference type="OrthoDB" id="9806864at2"/>
<evidence type="ECO:0000256" key="2">
    <source>
        <dbReference type="ARBA" id="ARBA00022490"/>
    </source>
</evidence>
<protein>
    <submittedName>
        <fullName evidence="7">MarR family transcriptional regulator</fullName>
    </submittedName>
</protein>
<keyword evidence="3" id="KW-0805">Transcription regulation</keyword>
<dbReference type="PANTHER" id="PTHR33164">
    <property type="entry name" value="TRANSCRIPTIONAL REGULATOR, MARR FAMILY"/>
    <property type="match status" value="1"/>
</dbReference>
<organism evidence="7 8">
    <name type="scientific">Pseudomonas oryzihabitans</name>
    <dbReference type="NCBI Taxonomy" id="47885"/>
    <lineage>
        <taxon>Bacteria</taxon>
        <taxon>Pseudomonadati</taxon>
        <taxon>Pseudomonadota</taxon>
        <taxon>Gammaproteobacteria</taxon>
        <taxon>Pseudomonadales</taxon>
        <taxon>Pseudomonadaceae</taxon>
        <taxon>Pseudomonas</taxon>
    </lineage>
</organism>
<evidence type="ECO:0000256" key="1">
    <source>
        <dbReference type="ARBA" id="ARBA00004496"/>
    </source>
</evidence>
<evidence type="ECO:0000256" key="5">
    <source>
        <dbReference type="ARBA" id="ARBA00023163"/>
    </source>
</evidence>
<accession>A0A0U4NX77</accession>
<evidence type="ECO:0000256" key="3">
    <source>
        <dbReference type="ARBA" id="ARBA00023015"/>
    </source>
</evidence>
<dbReference type="AlphaFoldDB" id="A0A0U4NX77"/>
<dbReference type="GO" id="GO:0006950">
    <property type="term" value="P:response to stress"/>
    <property type="evidence" value="ECO:0007669"/>
    <property type="project" value="TreeGrafter"/>
</dbReference>
<dbReference type="Pfam" id="PF22381">
    <property type="entry name" value="Staph_reg_Sar_Rot"/>
    <property type="match status" value="1"/>
</dbReference>
<sequence>MTTKDPLLLDQQLCFALYSTSLAMTKVYKPLLEEVGLTYPQYLMMLVLWENDHLPLKELARRLHQDSGALTPVLKRLEAEGYVTRQRNAEDERNLSIELTEGGRALRERAREINGTISGYCALGDAQMCELREHLMALRAKLTR</sequence>
<dbReference type="InterPro" id="IPR055166">
    <property type="entry name" value="Transc_reg_Sar_Rot_HTH"/>
</dbReference>
<dbReference type="InterPro" id="IPR000835">
    <property type="entry name" value="HTH_MarR-typ"/>
</dbReference>
<dbReference type="GO" id="GO:0005737">
    <property type="term" value="C:cytoplasm"/>
    <property type="evidence" value="ECO:0007669"/>
    <property type="project" value="UniProtKB-SubCell"/>
</dbReference>
<dbReference type="InterPro" id="IPR039422">
    <property type="entry name" value="MarR/SlyA-like"/>
</dbReference>
<dbReference type="SMART" id="SM00347">
    <property type="entry name" value="HTH_MARR"/>
    <property type="match status" value="1"/>
</dbReference>
<reference evidence="7 8" key="1">
    <citation type="submission" date="2016-01" db="EMBL/GenBank/DDBJ databases">
        <title>Annotation of Pseudomonas oryzihabitans USDA-ARS-USMARC-56511.</title>
        <authorList>
            <person name="Harhay G.P."/>
            <person name="Harhay D.M."/>
            <person name="Smith T.P.L."/>
            <person name="Bono J.L."/>
            <person name="Heaton M.P."/>
            <person name="Clawson M.L."/>
            <person name="Chitko-Mckown C.G."/>
            <person name="Capik S.F."/>
            <person name="DeDonder K.D."/>
            <person name="Apley M.D."/>
            <person name="Lubbers B.V."/>
            <person name="White B.J."/>
            <person name="Larson R.L."/>
        </authorList>
    </citation>
    <scope>NUCLEOTIDE SEQUENCE [LARGE SCALE GENOMIC DNA]</scope>
    <source>
        <strain evidence="7 8">USDA-ARS-USMARC-56511</strain>
    </source>
</reference>
<dbReference type="GO" id="GO:0003700">
    <property type="term" value="F:DNA-binding transcription factor activity"/>
    <property type="evidence" value="ECO:0007669"/>
    <property type="project" value="InterPro"/>
</dbReference>
<dbReference type="PRINTS" id="PR00598">
    <property type="entry name" value="HTHMARR"/>
</dbReference>
<evidence type="ECO:0000256" key="4">
    <source>
        <dbReference type="ARBA" id="ARBA00023125"/>
    </source>
</evidence>
<name>A0A0U4NX77_9PSED</name>
<dbReference type="PANTHER" id="PTHR33164:SF5">
    <property type="entry name" value="ORGANIC HYDROPEROXIDE RESISTANCE TRANSCRIPTIONAL REGULATOR"/>
    <property type="match status" value="1"/>
</dbReference>
<dbReference type="FunFam" id="1.10.10.10:FF:000163">
    <property type="entry name" value="MarR family transcriptional regulator"/>
    <property type="match status" value="1"/>
</dbReference>
<proteinExistence type="predicted"/>
<dbReference type="PROSITE" id="PS50995">
    <property type="entry name" value="HTH_MARR_2"/>
    <property type="match status" value="1"/>
</dbReference>
<dbReference type="RefSeq" id="WP_059313136.1">
    <property type="nucleotide sequence ID" value="NZ_CP013987.1"/>
</dbReference>
<comment type="subcellular location">
    <subcellularLocation>
        <location evidence="1">Cytoplasm</location>
    </subcellularLocation>
</comment>
<evidence type="ECO:0000313" key="7">
    <source>
        <dbReference type="EMBL" id="ALZ82830.1"/>
    </source>
</evidence>
<dbReference type="SUPFAM" id="SSF46785">
    <property type="entry name" value="Winged helix' DNA-binding domain"/>
    <property type="match status" value="1"/>
</dbReference>
<keyword evidence="5" id="KW-0804">Transcription</keyword>
<dbReference type="KEGG" id="por:APT59_00905"/>
<dbReference type="InterPro" id="IPR036388">
    <property type="entry name" value="WH-like_DNA-bd_sf"/>
</dbReference>
<dbReference type="InterPro" id="IPR036390">
    <property type="entry name" value="WH_DNA-bd_sf"/>
</dbReference>
<keyword evidence="4" id="KW-0238">DNA-binding</keyword>
<dbReference type="Proteomes" id="UP000064137">
    <property type="component" value="Chromosome"/>
</dbReference>
<evidence type="ECO:0000259" key="6">
    <source>
        <dbReference type="PROSITE" id="PS50995"/>
    </source>
</evidence>
<keyword evidence="2" id="KW-0963">Cytoplasm</keyword>